<keyword evidence="5" id="KW-0862">Zinc</keyword>
<evidence type="ECO:0000256" key="2">
    <source>
        <dbReference type="ARBA" id="ARBA00022692"/>
    </source>
</evidence>
<comment type="subcellular location">
    <subcellularLocation>
        <location evidence="1">Membrane</location>
        <topology evidence="1">Multi-pass membrane protein</topology>
    </subcellularLocation>
</comment>
<evidence type="ECO:0000256" key="4">
    <source>
        <dbReference type="ARBA" id="ARBA00023136"/>
    </source>
</evidence>
<dbReference type="OrthoDB" id="5585746at2759"/>
<feature type="transmembrane region" description="Helical" evidence="7">
    <location>
        <begin position="284"/>
        <end position="302"/>
    </location>
</feature>
<evidence type="ECO:0000256" key="7">
    <source>
        <dbReference type="SAM" id="Phobius"/>
    </source>
</evidence>
<feature type="transmembrane region" description="Helical" evidence="7">
    <location>
        <begin position="413"/>
        <end position="435"/>
    </location>
</feature>
<evidence type="ECO:0000256" key="3">
    <source>
        <dbReference type="ARBA" id="ARBA00022989"/>
    </source>
</evidence>
<dbReference type="GO" id="GO:0038023">
    <property type="term" value="F:signaling receptor activity"/>
    <property type="evidence" value="ECO:0007669"/>
    <property type="project" value="TreeGrafter"/>
</dbReference>
<dbReference type="PANTHER" id="PTHR20855">
    <property type="entry name" value="ADIPOR/PROGESTIN RECEPTOR-RELATED"/>
    <property type="match status" value="1"/>
</dbReference>
<evidence type="ECO:0000313" key="8">
    <source>
        <dbReference type="EMBL" id="KAG7660833.1"/>
    </source>
</evidence>
<sequence>MSSSTTALEVGSTSNTRNRSPMRQPEEGSSSSNGILSATEEVLVDKLDKFLSSIEARLDNFEQFFKFTSEQEVVDSLDLQQGTPLTNLNEKQTTRSRRSSSSASLHSLKTFSMNNLNLIHQRLTLIKKSVLTNSFNNLEYLYKTLDDQYNYLFTSYESEDEEQLIDLTITKSCDNNKREVLTEKIITTIQYFDEKLLQIDDFIKTHKPAATDDYTHDEILNKLRFFNFNRALRNATTRGLIHYYELPLSWRENKYIIEGYRFSLSHKTMLRSIFEFNHNESMNIWSHIIGLMYILYLAFVHFPSTDAFSHNTTAGNVAMYVFLTAAAKCLISSSAWHTYSCFAHYPTRQTMACVDYTGITVLITCSVIVVEYCALFNHPKLLMLFIVFSSICGSTGFIFNWSPYFDKPECRSLRIGFFMGLAFLGITSAICMAFYEGVWNALTFMFPLVYKSFLWYWIGVIFYGGLIPERWRYDVIIEENNTAMCQHNYDTRDVLLDIVETSGVEEMEQIEEEFEEIVDKHPLDSDWRVKEILDKHFKKHPIKTPYANDFMSLWWVDYFLASHNLWHICVVLGVTGHYFSVLDMFRSLHGLN</sequence>
<feature type="transmembrane region" description="Helical" evidence="7">
    <location>
        <begin position="314"/>
        <end position="336"/>
    </location>
</feature>
<dbReference type="EMBL" id="JAGSYN010000273">
    <property type="protein sequence ID" value="KAG7660833.1"/>
    <property type="molecule type" value="Genomic_DNA"/>
</dbReference>
<keyword evidence="3 7" id="KW-1133">Transmembrane helix</keyword>
<name>A0A8J5QGV1_9ASCO</name>
<keyword evidence="5" id="KW-0479">Metal-binding</keyword>
<feature type="transmembrane region" description="Helical" evidence="7">
    <location>
        <begin position="565"/>
        <end position="585"/>
    </location>
</feature>
<dbReference type="RefSeq" id="XP_049261066.1">
    <property type="nucleotide sequence ID" value="XM_049409739.1"/>
</dbReference>
<dbReference type="InterPro" id="IPR004254">
    <property type="entry name" value="AdipoR/HlyIII-related"/>
</dbReference>
<feature type="binding site" evidence="5">
    <location>
        <position position="337"/>
    </location>
    <ligand>
        <name>Zn(2+)</name>
        <dbReference type="ChEBI" id="CHEBI:29105"/>
    </ligand>
</feature>
<evidence type="ECO:0000256" key="1">
    <source>
        <dbReference type="ARBA" id="ARBA00004141"/>
    </source>
</evidence>
<dbReference type="PANTHER" id="PTHR20855:SF97">
    <property type="entry name" value="ADIPOR-LIKE RECEPTOR IZH3-RELATED"/>
    <property type="match status" value="1"/>
</dbReference>
<reference evidence="8 9" key="1">
    <citation type="journal article" date="2021" name="DNA Res.">
        <title>Genome analysis of Candida subhashii reveals its hybrid nature and dual mitochondrial genome conformations.</title>
        <authorList>
            <person name="Mixao V."/>
            <person name="Hegedusova E."/>
            <person name="Saus E."/>
            <person name="Pryszcz L.P."/>
            <person name="Cillingova A."/>
            <person name="Nosek J."/>
            <person name="Gabaldon T."/>
        </authorList>
    </citation>
    <scope>NUCLEOTIDE SEQUENCE [LARGE SCALE GENOMIC DNA]</scope>
    <source>
        <strain evidence="8 9">CBS 10753</strain>
    </source>
</reference>
<feature type="region of interest" description="Disordered" evidence="6">
    <location>
        <begin position="84"/>
        <end position="103"/>
    </location>
</feature>
<evidence type="ECO:0000256" key="6">
    <source>
        <dbReference type="SAM" id="MobiDB-lite"/>
    </source>
</evidence>
<protein>
    <submittedName>
        <fullName evidence="8">IZH3</fullName>
    </submittedName>
</protein>
<feature type="transmembrane region" description="Helical" evidence="7">
    <location>
        <begin position="442"/>
        <end position="463"/>
    </location>
</feature>
<accession>A0A8J5QGV1</accession>
<feature type="transmembrane region" description="Helical" evidence="7">
    <location>
        <begin position="356"/>
        <end position="374"/>
    </location>
</feature>
<feature type="transmembrane region" description="Helical" evidence="7">
    <location>
        <begin position="381"/>
        <end position="401"/>
    </location>
</feature>
<dbReference type="Pfam" id="PF03006">
    <property type="entry name" value="HlyIII"/>
    <property type="match status" value="1"/>
</dbReference>
<keyword evidence="2 7" id="KW-0812">Transmembrane</keyword>
<dbReference type="Proteomes" id="UP000694255">
    <property type="component" value="Unassembled WGS sequence"/>
</dbReference>
<feature type="region of interest" description="Disordered" evidence="6">
    <location>
        <begin position="1"/>
        <end position="34"/>
    </location>
</feature>
<keyword evidence="4 7" id="KW-0472">Membrane</keyword>
<dbReference type="GO" id="GO:0016020">
    <property type="term" value="C:membrane"/>
    <property type="evidence" value="ECO:0007669"/>
    <property type="project" value="UniProtKB-SubCell"/>
</dbReference>
<dbReference type="GO" id="GO:0006882">
    <property type="term" value="P:intracellular zinc ion homeostasis"/>
    <property type="evidence" value="ECO:0007669"/>
    <property type="project" value="TreeGrafter"/>
</dbReference>
<comment type="caution">
    <text evidence="8">The sequence shown here is derived from an EMBL/GenBank/DDBJ whole genome shotgun (WGS) entry which is preliminary data.</text>
</comment>
<evidence type="ECO:0000313" key="9">
    <source>
        <dbReference type="Proteomes" id="UP000694255"/>
    </source>
</evidence>
<dbReference type="GeneID" id="73472450"/>
<organism evidence="8 9">
    <name type="scientific">[Candida] subhashii</name>
    <dbReference type="NCBI Taxonomy" id="561895"/>
    <lineage>
        <taxon>Eukaryota</taxon>
        <taxon>Fungi</taxon>
        <taxon>Dikarya</taxon>
        <taxon>Ascomycota</taxon>
        <taxon>Saccharomycotina</taxon>
        <taxon>Pichiomycetes</taxon>
        <taxon>Debaryomycetaceae</taxon>
        <taxon>Spathaspora</taxon>
    </lineage>
</organism>
<evidence type="ECO:0000256" key="5">
    <source>
        <dbReference type="PIRSR" id="PIRSR604254-1"/>
    </source>
</evidence>
<proteinExistence type="predicted"/>
<dbReference type="GO" id="GO:0046872">
    <property type="term" value="F:metal ion binding"/>
    <property type="evidence" value="ECO:0007669"/>
    <property type="project" value="UniProtKB-KW"/>
</dbReference>
<dbReference type="AlphaFoldDB" id="A0A8J5QGV1"/>
<gene>
    <name evidence="8" type="ORF">J8A68_005650</name>
</gene>
<keyword evidence="9" id="KW-1185">Reference proteome</keyword>